<sequence length="440" mass="49024">MSTLEHFEFLSLFSTTATTANSSNTTTTTSPFGDYNIVVISLNSPFVLIFGILFLSSVISYLVQHNTMKRNQHILFSILFVLESLVCVNMLTRIASEVAMLHPVPSEGRVASVVIKIFDRCFVNMAIYVEVVLMAHICFMFAETCRAINTFSDVTFGRIKKLIISFLFILGFLFVAFCAFTILMGALSIAKLPIDNAALNYATLALFLCAAALFFGSTVTVSILLNIVGRKLSQSLQDSKRRIKNMLKSATSTTVNTTSTTTLSKDHHSKENLEQEKVKSVEQIRNYKFKKVALRKAMAIQYGLTFSLFFQFIGFIFIPISLSWNYSMNFFHMLYNIGILVFIVLILSIYHPMREVQKLFRADSEKNLQLLTANNASSKHLSTTNSADSMGSKHSLSMSPSNTCEMLSIENNKTLCANFVEPITSPMSDISTSDLSGTSV</sequence>
<feature type="compositionally biased region" description="Low complexity" evidence="1">
    <location>
        <begin position="251"/>
        <end position="263"/>
    </location>
</feature>
<dbReference type="EMBL" id="VFQX01000004">
    <property type="protein sequence ID" value="KAF0984111.1"/>
    <property type="molecule type" value="Genomic_DNA"/>
</dbReference>
<feature type="transmembrane region" description="Helical" evidence="2">
    <location>
        <begin position="122"/>
        <end position="142"/>
    </location>
</feature>
<feature type="transmembrane region" description="Helical" evidence="2">
    <location>
        <begin position="75"/>
        <end position="95"/>
    </location>
</feature>
<feature type="region of interest" description="Disordered" evidence="1">
    <location>
        <begin position="379"/>
        <end position="399"/>
    </location>
</feature>
<dbReference type="GeneID" id="68115244"/>
<proteinExistence type="predicted"/>
<keyword evidence="2" id="KW-0812">Transmembrane</keyword>
<evidence type="ECO:0008006" key="5">
    <source>
        <dbReference type="Google" id="ProtNLM"/>
    </source>
</evidence>
<evidence type="ECO:0000313" key="3">
    <source>
        <dbReference type="EMBL" id="KAF0984111.1"/>
    </source>
</evidence>
<keyword evidence="4" id="KW-1185">Reference proteome</keyword>
<dbReference type="RefSeq" id="XP_044568824.1">
    <property type="nucleotide sequence ID" value="XM_044711836.1"/>
</dbReference>
<dbReference type="VEuPathDB" id="AmoebaDB:NF0091390"/>
<dbReference type="VEuPathDB" id="AmoebaDB:FDP41_008026"/>
<feature type="transmembrane region" description="Helical" evidence="2">
    <location>
        <begin position="162"/>
        <end position="189"/>
    </location>
</feature>
<feature type="region of interest" description="Disordered" evidence="1">
    <location>
        <begin position="251"/>
        <end position="271"/>
    </location>
</feature>
<feature type="transmembrane region" description="Helical" evidence="2">
    <location>
        <begin position="330"/>
        <end position="350"/>
    </location>
</feature>
<feature type="transmembrane region" description="Helical" evidence="2">
    <location>
        <begin position="299"/>
        <end position="324"/>
    </location>
</feature>
<gene>
    <name evidence="3" type="ORF">FDP41_008026</name>
</gene>
<keyword evidence="2" id="KW-1133">Transmembrane helix</keyword>
<protein>
    <recommendedName>
        <fullName evidence="5">G-protein coupled receptors family 1 profile domain-containing protein</fullName>
    </recommendedName>
</protein>
<organism evidence="3 4">
    <name type="scientific">Naegleria fowleri</name>
    <name type="common">Brain eating amoeba</name>
    <dbReference type="NCBI Taxonomy" id="5763"/>
    <lineage>
        <taxon>Eukaryota</taxon>
        <taxon>Discoba</taxon>
        <taxon>Heterolobosea</taxon>
        <taxon>Tetramitia</taxon>
        <taxon>Eutetramitia</taxon>
        <taxon>Vahlkampfiidae</taxon>
        <taxon>Naegleria</taxon>
    </lineage>
</organism>
<accession>A0A6A5CA67</accession>
<dbReference type="OrthoDB" id="10401306at2759"/>
<feature type="transmembrane region" description="Helical" evidence="2">
    <location>
        <begin position="201"/>
        <end position="228"/>
    </location>
</feature>
<name>A0A6A5CA67_NAEFO</name>
<reference evidence="3 4" key="1">
    <citation type="journal article" date="2019" name="Sci. Rep.">
        <title>Nanopore sequencing improves the draft genome of the human pathogenic amoeba Naegleria fowleri.</title>
        <authorList>
            <person name="Liechti N."/>
            <person name="Schurch N."/>
            <person name="Bruggmann R."/>
            <person name="Wittwer M."/>
        </authorList>
    </citation>
    <scope>NUCLEOTIDE SEQUENCE [LARGE SCALE GENOMIC DNA]</scope>
    <source>
        <strain evidence="3 4">ATCC 30894</strain>
    </source>
</reference>
<evidence type="ECO:0000313" key="4">
    <source>
        <dbReference type="Proteomes" id="UP000444721"/>
    </source>
</evidence>
<dbReference type="Proteomes" id="UP000444721">
    <property type="component" value="Unassembled WGS sequence"/>
</dbReference>
<evidence type="ECO:0000256" key="1">
    <source>
        <dbReference type="SAM" id="MobiDB-lite"/>
    </source>
</evidence>
<dbReference type="AlphaFoldDB" id="A0A6A5CA67"/>
<keyword evidence="2" id="KW-0472">Membrane</keyword>
<dbReference type="VEuPathDB" id="AmoebaDB:NfTy_004150"/>
<dbReference type="OMA" id="HMLYNIG"/>
<feature type="transmembrane region" description="Helical" evidence="2">
    <location>
        <begin position="46"/>
        <end position="63"/>
    </location>
</feature>
<evidence type="ECO:0000256" key="2">
    <source>
        <dbReference type="SAM" id="Phobius"/>
    </source>
</evidence>
<comment type="caution">
    <text evidence="3">The sequence shown here is derived from an EMBL/GenBank/DDBJ whole genome shotgun (WGS) entry which is preliminary data.</text>
</comment>